<keyword evidence="1" id="KW-0732">Signal</keyword>
<dbReference type="AlphaFoldDB" id="A0A377ZPW1"/>
<evidence type="ECO:0000313" key="3">
    <source>
        <dbReference type="Proteomes" id="UP000255192"/>
    </source>
</evidence>
<organism evidence="2 3">
    <name type="scientific">Klebsiella pneumoniae</name>
    <dbReference type="NCBI Taxonomy" id="573"/>
    <lineage>
        <taxon>Bacteria</taxon>
        <taxon>Pseudomonadati</taxon>
        <taxon>Pseudomonadota</taxon>
        <taxon>Gammaproteobacteria</taxon>
        <taxon>Enterobacterales</taxon>
        <taxon>Enterobacteriaceae</taxon>
        <taxon>Klebsiella/Raoultella group</taxon>
        <taxon>Klebsiella</taxon>
        <taxon>Klebsiella pneumoniae complex</taxon>
    </lineage>
</organism>
<dbReference type="Proteomes" id="UP000255192">
    <property type="component" value="Unassembled WGS sequence"/>
</dbReference>
<proteinExistence type="predicted"/>
<dbReference type="EMBL" id="UGMD01000002">
    <property type="protein sequence ID" value="STU79872.1"/>
    <property type="molecule type" value="Genomic_DNA"/>
</dbReference>
<accession>A0A377ZPW1</accession>
<feature type="signal peptide" evidence="1">
    <location>
        <begin position="1"/>
        <end position="24"/>
    </location>
</feature>
<evidence type="ECO:0000313" key="2">
    <source>
        <dbReference type="EMBL" id="STU79872.1"/>
    </source>
</evidence>
<name>A0A377ZPW1_KLEPN</name>
<evidence type="ECO:0000256" key="1">
    <source>
        <dbReference type="SAM" id="SignalP"/>
    </source>
</evidence>
<feature type="chain" id="PRO_5016936816" evidence="1">
    <location>
        <begin position="25"/>
        <end position="58"/>
    </location>
</feature>
<sequence>MRLKPIVTALCAGALLAASPFASAKELKAIGVTVATLPTRSLYRSPKGRSWRPATGGG</sequence>
<protein>
    <submittedName>
        <fullName evidence="2">Ribose ABC transport system, periplasmic ribose-binding protein RbsB</fullName>
    </submittedName>
</protein>
<gene>
    <name evidence="2" type="ORF">NCTC204_01421</name>
</gene>
<reference evidence="2 3" key="1">
    <citation type="submission" date="2018-06" db="EMBL/GenBank/DDBJ databases">
        <authorList>
            <consortium name="Pathogen Informatics"/>
            <person name="Doyle S."/>
        </authorList>
    </citation>
    <scope>NUCLEOTIDE SEQUENCE [LARGE SCALE GENOMIC DNA]</scope>
    <source>
        <strain evidence="2 3">NCTC204</strain>
    </source>
</reference>